<protein>
    <submittedName>
        <fullName evidence="3">Calcium binding hemolysin</fullName>
    </submittedName>
</protein>
<dbReference type="Gene3D" id="2.130.10.130">
    <property type="entry name" value="Integrin alpha, N-terminal"/>
    <property type="match status" value="3"/>
</dbReference>
<evidence type="ECO:0000313" key="3">
    <source>
        <dbReference type="EMBL" id="KOO33881.1"/>
    </source>
</evidence>
<organism evidence="3 4">
    <name type="scientific">Chrysochromulina tobinii</name>
    <dbReference type="NCBI Taxonomy" id="1460289"/>
    <lineage>
        <taxon>Eukaryota</taxon>
        <taxon>Haptista</taxon>
        <taxon>Haptophyta</taxon>
        <taxon>Prymnesiophyceae</taxon>
        <taxon>Prymnesiales</taxon>
        <taxon>Chrysochromulinaceae</taxon>
        <taxon>Chrysochromulina</taxon>
    </lineage>
</organism>
<dbReference type="Proteomes" id="UP000037460">
    <property type="component" value="Unassembled WGS sequence"/>
</dbReference>
<evidence type="ECO:0000256" key="2">
    <source>
        <dbReference type="SAM" id="MobiDB-lite"/>
    </source>
</evidence>
<dbReference type="Pfam" id="PF13385">
    <property type="entry name" value="Laminin_G_3"/>
    <property type="match status" value="1"/>
</dbReference>
<dbReference type="SUPFAM" id="SSF69318">
    <property type="entry name" value="Integrin alpha N-terminal domain"/>
    <property type="match status" value="2"/>
</dbReference>
<reference evidence="4" key="1">
    <citation type="journal article" date="2015" name="PLoS Genet.">
        <title>Genome Sequence and Transcriptome Analyses of Chrysochromulina tobin: Metabolic Tools for Enhanced Algal Fitness in the Prominent Order Prymnesiales (Haptophyceae).</title>
        <authorList>
            <person name="Hovde B.T."/>
            <person name="Deodato C.R."/>
            <person name="Hunsperger H.M."/>
            <person name="Ryken S.A."/>
            <person name="Yost W."/>
            <person name="Jha R.K."/>
            <person name="Patterson J."/>
            <person name="Monnat R.J. Jr."/>
            <person name="Barlow S.B."/>
            <person name="Starkenburg S.R."/>
            <person name="Cattolico R.A."/>
        </authorList>
    </citation>
    <scope>NUCLEOTIDE SEQUENCE</scope>
    <source>
        <strain evidence="4">CCMP291</strain>
    </source>
</reference>
<dbReference type="Gene3D" id="2.60.120.200">
    <property type="match status" value="1"/>
</dbReference>
<accession>A0A0M0K4U0</accession>
<dbReference type="InterPro" id="IPR028994">
    <property type="entry name" value="Integrin_alpha_N"/>
</dbReference>
<dbReference type="PANTHER" id="PTHR44103:SF1">
    <property type="entry name" value="PROPROTEIN CONVERTASE P"/>
    <property type="match status" value="1"/>
</dbReference>
<dbReference type="AlphaFoldDB" id="A0A0M0K4U0"/>
<feature type="non-terminal residue" evidence="3">
    <location>
        <position position="1"/>
    </location>
</feature>
<name>A0A0M0K4U0_9EUKA</name>
<feature type="non-terminal residue" evidence="3">
    <location>
        <position position="705"/>
    </location>
</feature>
<feature type="compositionally biased region" description="Polar residues" evidence="2">
    <location>
        <begin position="1"/>
        <end position="21"/>
    </location>
</feature>
<dbReference type="SUPFAM" id="SSF49899">
    <property type="entry name" value="Concanavalin A-like lectins/glucanases"/>
    <property type="match status" value="1"/>
</dbReference>
<dbReference type="InterPro" id="IPR013320">
    <property type="entry name" value="ConA-like_dom_sf"/>
</dbReference>
<feature type="region of interest" description="Disordered" evidence="2">
    <location>
        <begin position="1"/>
        <end position="40"/>
    </location>
</feature>
<dbReference type="Pfam" id="PF13517">
    <property type="entry name" value="FG-GAP_3"/>
    <property type="match status" value="4"/>
</dbReference>
<keyword evidence="1" id="KW-0732">Signal</keyword>
<evidence type="ECO:0000256" key="1">
    <source>
        <dbReference type="ARBA" id="ARBA00022729"/>
    </source>
</evidence>
<dbReference type="InterPro" id="IPR013517">
    <property type="entry name" value="FG-GAP"/>
</dbReference>
<dbReference type="PANTHER" id="PTHR44103">
    <property type="entry name" value="PROPROTEIN CONVERTASE P"/>
    <property type="match status" value="1"/>
</dbReference>
<gene>
    <name evidence="3" type="ORF">Ctob_015900</name>
</gene>
<keyword evidence="4" id="KW-1185">Reference proteome</keyword>
<proteinExistence type="predicted"/>
<dbReference type="EMBL" id="JWZX01001395">
    <property type="protein sequence ID" value="KOO33881.1"/>
    <property type="molecule type" value="Genomic_DNA"/>
</dbReference>
<evidence type="ECO:0000313" key="4">
    <source>
        <dbReference type="Proteomes" id="UP000037460"/>
    </source>
</evidence>
<comment type="caution">
    <text evidence="3">The sequence shown here is derived from an EMBL/GenBank/DDBJ whole genome shotgun (WGS) entry which is preliminary data.</text>
</comment>
<sequence length="705" mass="71051">SQDKTFSSPTAVGETPGSSYQLHEDNNTSAAAGKGATHDEPLAAHCGKTTATALTSTATQSDETYSSELATINSKPGSLYQRHEGNASAASSEQTSYYVDITISIAVALAAVATASRASLTDTHGPAQIYWNGVSVATTASMRFPLPVSRANLYVGKSAWSTDPMFTGQMKDLLVWDVALSPAQLDAVRLGGGLPSTPAPLISMMRTCPGYSYKSPSQVLLNAGDGTFPTSIALPGMCTETCAFSSDGVCDDGESGAESSSCTPGTDCADCGPLYFDTRSIAAADVDGDGDLDVLLGNYASPSRVLLNAGNGSFPTSIALPGGSALTYSIAAADVDGDGDLDVLLGNSGSPSRVLLNAGNGVSWTNITLPDGGCTETCSSSSDGVCDDGGSGAEGYGYCNHGTDCADCGPRSTTTYSIAAADVDGDGDLDVLLGNSGSPSRVLLNAGDGVSWTSIELPGGSGYTNSIAAADVDGDGDLDVLLGNYDTPSVLLNAGNGTFPTSIALPARGGTGSSSFFYTNSIAAADVDGDGDLDVLLGNSRSPSIVLLNAGNGTFPTSIALPASAQSIAAADIDGDGDLDVLLGGSRNSVLLNAGDGVSWTSITLPGGSGYTNSIAAADVDGDGDLDLLLGSFGTPSRVLPFIRCSDPGTARSRYGNGCVRCPSPSSRRDDVSDVCYECDEHSQLDASGACVDCTAGSERVLGAP</sequence>